<name>A0A2B4RGU4_STYPI</name>
<feature type="transmembrane region" description="Helical" evidence="9">
    <location>
        <begin position="79"/>
        <end position="104"/>
    </location>
</feature>
<dbReference type="SMART" id="SM01381">
    <property type="entry name" value="7TM_GPCR_Srsx"/>
    <property type="match status" value="1"/>
</dbReference>
<keyword evidence="12" id="KW-1185">Reference proteome</keyword>
<dbReference type="PANTHER" id="PTHR24247">
    <property type="entry name" value="5-HYDROXYTRYPTAMINE RECEPTOR"/>
    <property type="match status" value="1"/>
</dbReference>
<proteinExistence type="predicted"/>
<feature type="transmembrane region" description="Helical" evidence="9">
    <location>
        <begin position="231"/>
        <end position="252"/>
    </location>
</feature>
<dbReference type="GO" id="GO:0005886">
    <property type="term" value="C:plasma membrane"/>
    <property type="evidence" value="ECO:0007669"/>
    <property type="project" value="UniProtKB-SubCell"/>
</dbReference>
<evidence type="ECO:0000256" key="3">
    <source>
        <dbReference type="ARBA" id="ARBA00022692"/>
    </source>
</evidence>
<dbReference type="AlphaFoldDB" id="A0A2B4RGU4"/>
<dbReference type="GO" id="GO:0030594">
    <property type="term" value="F:neurotransmitter receptor activity"/>
    <property type="evidence" value="ECO:0007669"/>
    <property type="project" value="TreeGrafter"/>
</dbReference>
<evidence type="ECO:0000256" key="8">
    <source>
        <dbReference type="ARBA" id="ARBA00023224"/>
    </source>
</evidence>
<evidence type="ECO:0000256" key="7">
    <source>
        <dbReference type="ARBA" id="ARBA00023170"/>
    </source>
</evidence>
<dbReference type="GO" id="GO:0007268">
    <property type="term" value="P:chemical synaptic transmission"/>
    <property type="evidence" value="ECO:0007669"/>
    <property type="project" value="TreeGrafter"/>
</dbReference>
<dbReference type="PROSITE" id="PS50262">
    <property type="entry name" value="G_PROTEIN_RECEP_F1_2"/>
    <property type="match status" value="1"/>
</dbReference>
<comment type="caution">
    <text evidence="11">The sequence shown here is derived from an EMBL/GenBank/DDBJ whole genome shotgun (WGS) entry which is preliminary data.</text>
</comment>
<evidence type="ECO:0000256" key="9">
    <source>
        <dbReference type="SAM" id="Phobius"/>
    </source>
</evidence>
<feature type="transmembrane region" description="Helical" evidence="9">
    <location>
        <begin position="40"/>
        <end position="59"/>
    </location>
</feature>
<dbReference type="Pfam" id="PF00001">
    <property type="entry name" value="7tm_1"/>
    <property type="match status" value="1"/>
</dbReference>
<feature type="transmembrane region" description="Helical" evidence="9">
    <location>
        <begin position="264"/>
        <end position="285"/>
    </location>
</feature>
<feature type="transmembrane region" description="Helical" evidence="9">
    <location>
        <begin position="165"/>
        <end position="190"/>
    </location>
</feature>
<keyword evidence="7 11" id="KW-0675">Receptor</keyword>
<organism evidence="11 12">
    <name type="scientific">Stylophora pistillata</name>
    <name type="common">Smooth cauliflower coral</name>
    <dbReference type="NCBI Taxonomy" id="50429"/>
    <lineage>
        <taxon>Eukaryota</taxon>
        <taxon>Metazoa</taxon>
        <taxon>Cnidaria</taxon>
        <taxon>Anthozoa</taxon>
        <taxon>Hexacorallia</taxon>
        <taxon>Scleractinia</taxon>
        <taxon>Astrocoeniina</taxon>
        <taxon>Pocilloporidae</taxon>
        <taxon>Stylophora</taxon>
    </lineage>
</organism>
<dbReference type="GO" id="GO:0004993">
    <property type="term" value="F:G protein-coupled serotonin receptor activity"/>
    <property type="evidence" value="ECO:0007669"/>
    <property type="project" value="TreeGrafter"/>
</dbReference>
<keyword evidence="6 9" id="KW-0472">Membrane</keyword>
<evidence type="ECO:0000256" key="2">
    <source>
        <dbReference type="ARBA" id="ARBA00022475"/>
    </source>
</evidence>
<keyword evidence="2" id="KW-1003">Cell membrane</keyword>
<accession>A0A2B4RGU4</accession>
<keyword evidence="3 9" id="KW-0812">Transmembrane</keyword>
<dbReference type="EMBL" id="LSMT01000581">
    <property type="protein sequence ID" value="PFX16053.1"/>
    <property type="molecule type" value="Genomic_DNA"/>
</dbReference>
<evidence type="ECO:0000259" key="10">
    <source>
        <dbReference type="PROSITE" id="PS50262"/>
    </source>
</evidence>
<evidence type="ECO:0000313" key="12">
    <source>
        <dbReference type="Proteomes" id="UP000225706"/>
    </source>
</evidence>
<feature type="transmembrane region" description="Helical" evidence="9">
    <location>
        <begin position="124"/>
        <end position="145"/>
    </location>
</feature>
<keyword evidence="4 9" id="KW-1133">Transmembrane helix</keyword>
<evidence type="ECO:0000313" key="11">
    <source>
        <dbReference type="EMBL" id="PFX16053.1"/>
    </source>
</evidence>
<dbReference type="InterPro" id="IPR017452">
    <property type="entry name" value="GPCR_Rhodpsn_7TM"/>
</dbReference>
<dbReference type="STRING" id="50429.A0A2B4RGU4"/>
<sequence>MGMERREPEIHPTAVAIVGNLMVCYAIITNTNLRHNPSNLLLLSLAVADFLTAILAMPFDVESLFLNFAWKHGKALCLTWQLVYLFVVPISIFSLLVIIVDRYLTLSGFHGRFGCSRFMTKQRALIVIATIWLYSILWALLPVMGWRKEGDVLEDGICMIPYTKAYNIASSFLNIVLPLQVSCGFSILVYHITRKHEKALSNTEHNSSEQPTKEQQEIYLKNIKAAKRSSVFVLAIFVCWQPYALFVVVDTINSENWTSFHYEVYMVLLMFGYLNSALNPFLFAFRNKHFRDVYAKMCSTSTHQSHLSIQHSNATELDKAEHYTKIV</sequence>
<evidence type="ECO:0000256" key="4">
    <source>
        <dbReference type="ARBA" id="ARBA00022989"/>
    </source>
</evidence>
<feature type="domain" description="G-protein coupled receptors family 1 profile" evidence="10">
    <location>
        <begin position="19"/>
        <end position="283"/>
    </location>
</feature>
<keyword evidence="8" id="KW-0807">Transducer</keyword>
<gene>
    <name evidence="11" type="primary">Htr4</name>
    <name evidence="11" type="ORF">AWC38_SpisGene19696</name>
</gene>
<dbReference type="PANTHER" id="PTHR24247:SF278">
    <property type="entry name" value="HISTAMINE H2 RECEPTOR"/>
    <property type="match status" value="1"/>
</dbReference>
<protein>
    <submittedName>
        <fullName evidence="11">5-hydroxytryptamine receptor 4</fullName>
    </submittedName>
</protein>
<dbReference type="SUPFAM" id="SSF81321">
    <property type="entry name" value="Family A G protein-coupled receptor-like"/>
    <property type="match status" value="1"/>
</dbReference>
<dbReference type="InterPro" id="IPR000276">
    <property type="entry name" value="GPCR_Rhodpsn"/>
</dbReference>
<dbReference type="Gene3D" id="1.20.1070.10">
    <property type="entry name" value="Rhodopsin 7-helix transmembrane proteins"/>
    <property type="match status" value="1"/>
</dbReference>
<dbReference type="PRINTS" id="PR00237">
    <property type="entry name" value="GPCRRHODOPSN"/>
</dbReference>
<evidence type="ECO:0000256" key="5">
    <source>
        <dbReference type="ARBA" id="ARBA00023040"/>
    </source>
</evidence>
<dbReference type="OrthoDB" id="7217071at2759"/>
<evidence type="ECO:0000256" key="6">
    <source>
        <dbReference type="ARBA" id="ARBA00023136"/>
    </source>
</evidence>
<evidence type="ECO:0000256" key="1">
    <source>
        <dbReference type="ARBA" id="ARBA00004651"/>
    </source>
</evidence>
<dbReference type="GO" id="GO:0045202">
    <property type="term" value="C:synapse"/>
    <property type="evidence" value="ECO:0007669"/>
    <property type="project" value="GOC"/>
</dbReference>
<comment type="subcellular location">
    <subcellularLocation>
        <location evidence="1">Cell membrane</location>
        <topology evidence="1">Multi-pass membrane protein</topology>
    </subcellularLocation>
</comment>
<dbReference type="GO" id="GO:0007187">
    <property type="term" value="P:G protein-coupled receptor signaling pathway, coupled to cyclic nucleotide second messenger"/>
    <property type="evidence" value="ECO:0007669"/>
    <property type="project" value="TreeGrafter"/>
</dbReference>
<reference evidence="12" key="1">
    <citation type="journal article" date="2017" name="bioRxiv">
        <title>Comparative analysis of the genomes of Stylophora pistillata and Acropora digitifera provides evidence for extensive differences between species of corals.</title>
        <authorList>
            <person name="Voolstra C.R."/>
            <person name="Li Y."/>
            <person name="Liew Y.J."/>
            <person name="Baumgarten S."/>
            <person name="Zoccola D."/>
            <person name="Flot J.-F."/>
            <person name="Tambutte S."/>
            <person name="Allemand D."/>
            <person name="Aranda M."/>
        </authorList>
    </citation>
    <scope>NUCLEOTIDE SEQUENCE [LARGE SCALE GENOMIC DNA]</scope>
</reference>
<feature type="transmembrane region" description="Helical" evidence="9">
    <location>
        <begin position="12"/>
        <end position="28"/>
    </location>
</feature>
<dbReference type="GO" id="GO:0030425">
    <property type="term" value="C:dendrite"/>
    <property type="evidence" value="ECO:0007669"/>
    <property type="project" value="TreeGrafter"/>
</dbReference>
<keyword evidence="5" id="KW-0297">G-protein coupled receptor</keyword>
<dbReference type="Proteomes" id="UP000225706">
    <property type="component" value="Unassembled WGS sequence"/>
</dbReference>